<feature type="compositionally biased region" description="Polar residues" evidence="2">
    <location>
        <begin position="65"/>
        <end position="80"/>
    </location>
</feature>
<reference evidence="3 4" key="1">
    <citation type="submission" date="2015-01" db="EMBL/GenBank/DDBJ databases">
        <title>The Genome Sequence of Ochroconis gallopava CBS43764.</title>
        <authorList>
            <consortium name="The Broad Institute Genomics Platform"/>
            <person name="Cuomo C."/>
            <person name="de Hoog S."/>
            <person name="Gorbushina A."/>
            <person name="Stielow B."/>
            <person name="Teixiera M."/>
            <person name="Abouelleil A."/>
            <person name="Chapman S.B."/>
            <person name="Priest M."/>
            <person name="Young S.K."/>
            <person name="Wortman J."/>
            <person name="Nusbaum C."/>
            <person name="Birren B."/>
        </authorList>
    </citation>
    <scope>NUCLEOTIDE SEQUENCE [LARGE SCALE GENOMIC DNA]</scope>
    <source>
        <strain evidence="3 4">CBS 43764</strain>
    </source>
</reference>
<feature type="region of interest" description="Disordered" evidence="2">
    <location>
        <begin position="499"/>
        <end position="541"/>
    </location>
</feature>
<feature type="region of interest" description="Disordered" evidence="2">
    <location>
        <begin position="1"/>
        <end position="181"/>
    </location>
</feature>
<dbReference type="AlphaFoldDB" id="A0A0D1Z2R9"/>
<feature type="coiled-coil region" evidence="1">
    <location>
        <begin position="430"/>
        <end position="464"/>
    </location>
</feature>
<dbReference type="OrthoDB" id="2555519at2759"/>
<name>A0A0D1Z2R9_9PEZI</name>
<dbReference type="InParanoid" id="A0A0D1Z2R9"/>
<feature type="compositionally biased region" description="Polar residues" evidence="2">
    <location>
        <begin position="649"/>
        <end position="661"/>
    </location>
</feature>
<dbReference type="PANTHER" id="PTHR38701:SF1">
    <property type="entry name" value="UP-REGULATED DURING SEPTATION PROTEIN 1 DOMAIN-CONTAINING PROTEIN"/>
    <property type="match status" value="1"/>
</dbReference>
<feature type="region of interest" description="Disordered" evidence="2">
    <location>
        <begin position="649"/>
        <end position="669"/>
    </location>
</feature>
<dbReference type="RefSeq" id="XP_016217121.1">
    <property type="nucleotide sequence ID" value="XM_016355105.1"/>
</dbReference>
<keyword evidence="4" id="KW-1185">Reference proteome</keyword>
<gene>
    <name evidence="3" type="ORF">PV09_02107</name>
</gene>
<keyword evidence="1" id="KW-0175">Coiled coil</keyword>
<feature type="compositionally biased region" description="Polar residues" evidence="2">
    <location>
        <begin position="130"/>
        <end position="139"/>
    </location>
</feature>
<feature type="compositionally biased region" description="Polar residues" evidence="2">
    <location>
        <begin position="380"/>
        <end position="419"/>
    </location>
</feature>
<evidence type="ECO:0000313" key="3">
    <source>
        <dbReference type="EMBL" id="KIW07252.1"/>
    </source>
</evidence>
<dbReference type="Proteomes" id="UP000053259">
    <property type="component" value="Unassembled WGS sequence"/>
</dbReference>
<evidence type="ECO:0000256" key="1">
    <source>
        <dbReference type="SAM" id="Coils"/>
    </source>
</evidence>
<feature type="compositionally biased region" description="Low complexity" evidence="2">
    <location>
        <begin position="518"/>
        <end position="530"/>
    </location>
</feature>
<protein>
    <submittedName>
        <fullName evidence="3">Uncharacterized protein</fullName>
    </submittedName>
</protein>
<accession>A0A0D1Z2R9</accession>
<feature type="compositionally biased region" description="Basic and acidic residues" evidence="2">
    <location>
        <begin position="532"/>
        <end position="541"/>
    </location>
</feature>
<dbReference type="VEuPathDB" id="FungiDB:PV09_02107"/>
<evidence type="ECO:0000313" key="4">
    <source>
        <dbReference type="Proteomes" id="UP000053259"/>
    </source>
</evidence>
<dbReference type="HOGENOM" id="CLU_012103_1_0_1"/>
<feature type="compositionally biased region" description="Low complexity" evidence="2">
    <location>
        <begin position="362"/>
        <end position="374"/>
    </location>
</feature>
<dbReference type="EMBL" id="KN847533">
    <property type="protein sequence ID" value="KIW07252.1"/>
    <property type="molecule type" value="Genomic_DNA"/>
</dbReference>
<feature type="compositionally biased region" description="Acidic residues" evidence="2">
    <location>
        <begin position="500"/>
        <end position="517"/>
    </location>
</feature>
<feature type="compositionally biased region" description="Polar residues" evidence="2">
    <location>
        <begin position="46"/>
        <end position="57"/>
    </location>
</feature>
<sequence>MPLQKARDTQPNPTKPLMPSLASNRNVKPPLTPRLAANATPPLAKSSRTATPNTLKPSGTKDEGSTPSRAFINNNVTPRSGTRKSRVESSHSTPSGTPHGSRPASQLESIGNGGKQTSVTGFGLGIMGSGNRSRPSSTVGVAYASNPPSVAPQPKLPRLDSQTESPMFFHASDVPRSPELRSVTKKSPVFLYANGQQEESAKPISHPSPTLSSVSTKSKKSQFFHADGRADEDIPPVPSLPSPSLSGAPLHFFQPSPALRPPSPAKDSNFHLSYRKGASQIIRPAERPKTISILPPSGSDARKQSIGGFSTQITPHKRTSSLSSIESGSSARKPFTGVEATGLSPLQTIIQAQISEAGEHIGASGASGPSSPGPEIDPLGQSTSSAQSRERQTSPSSPSFAGPQSPTKGPSPWQNQLNETIMNARVERKIQDLEISNSSLMAINKSLEKEVRRQNRELRRFRRLSRAGRLSTLSGIESLEIVGEEVEFEVRNDGLSALDDFSEDDEEYGYQEDESSDESSSNDSASLSPEAMAERQERKLAKDSKRLQLDLAKHREILVDSQKLNQSLKRCMAWTELMIKDGRKALQYKAETDLGGRILDYDENEDDECEVDGAPRHSLLSSWTPSPIQHLEALDGMLGLDTSELTRSFSAHSQEASTSRSMTEDAQKKTIPDALAEGNFWSVAAALE</sequence>
<feature type="compositionally biased region" description="Polar residues" evidence="2">
    <location>
        <begin position="344"/>
        <end position="354"/>
    </location>
</feature>
<dbReference type="GeneID" id="27310080"/>
<organism evidence="3 4">
    <name type="scientific">Verruconis gallopava</name>
    <dbReference type="NCBI Taxonomy" id="253628"/>
    <lineage>
        <taxon>Eukaryota</taxon>
        <taxon>Fungi</taxon>
        <taxon>Dikarya</taxon>
        <taxon>Ascomycota</taxon>
        <taxon>Pezizomycotina</taxon>
        <taxon>Dothideomycetes</taxon>
        <taxon>Pleosporomycetidae</taxon>
        <taxon>Venturiales</taxon>
        <taxon>Sympoventuriaceae</taxon>
        <taxon>Verruconis</taxon>
    </lineage>
</organism>
<feature type="compositionally biased region" description="Low complexity" evidence="2">
    <location>
        <begin position="320"/>
        <end position="330"/>
    </location>
</feature>
<evidence type="ECO:0000256" key="2">
    <source>
        <dbReference type="SAM" id="MobiDB-lite"/>
    </source>
</evidence>
<proteinExistence type="predicted"/>
<feature type="compositionally biased region" description="Polar residues" evidence="2">
    <location>
        <begin position="90"/>
        <end position="120"/>
    </location>
</feature>
<dbReference type="STRING" id="253628.A0A0D1Z2R9"/>
<feature type="region of interest" description="Disordered" evidence="2">
    <location>
        <begin position="197"/>
        <end position="419"/>
    </location>
</feature>
<feature type="compositionally biased region" description="Low complexity" evidence="2">
    <location>
        <begin position="207"/>
        <end position="216"/>
    </location>
</feature>
<dbReference type="PANTHER" id="PTHR38701">
    <property type="entry name" value="CHROMOSOME 8, WHOLE GENOME SHOTGUN SEQUENCE"/>
    <property type="match status" value="1"/>
</dbReference>